<dbReference type="InterPro" id="IPR025543">
    <property type="entry name" value="Dodecin-like"/>
</dbReference>
<sequence>MADHTYRVSEIVGSSSESLDDAIRGGIRRASQTLRELDWFEVTEIRGHIVDGDVGHFQVGMKVGFRLEAPE</sequence>
<accession>A0ABW2BSB7</accession>
<dbReference type="InterPro" id="IPR036694">
    <property type="entry name" value="Dodecin-like_sf"/>
</dbReference>
<dbReference type="EMBL" id="JBHSXX010000001">
    <property type="protein sequence ID" value="MFC6865921.1"/>
    <property type="molecule type" value="Genomic_DNA"/>
</dbReference>
<dbReference type="Pfam" id="PF07311">
    <property type="entry name" value="Dodecin"/>
    <property type="match status" value="1"/>
</dbReference>
<name>A0ABW2BSB7_9PSEU</name>
<dbReference type="InterPro" id="IPR009923">
    <property type="entry name" value="Dodecin"/>
</dbReference>
<dbReference type="Proteomes" id="UP001596337">
    <property type="component" value="Unassembled WGS sequence"/>
</dbReference>
<organism evidence="1 2">
    <name type="scientific">Haloechinothrix salitolerans</name>
    <dbReference type="NCBI Taxonomy" id="926830"/>
    <lineage>
        <taxon>Bacteria</taxon>
        <taxon>Bacillati</taxon>
        <taxon>Actinomycetota</taxon>
        <taxon>Actinomycetes</taxon>
        <taxon>Pseudonocardiales</taxon>
        <taxon>Pseudonocardiaceae</taxon>
        <taxon>Haloechinothrix</taxon>
    </lineage>
</organism>
<gene>
    <name evidence="1" type="ORF">ACFQGD_02035</name>
</gene>
<evidence type="ECO:0000313" key="1">
    <source>
        <dbReference type="EMBL" id="MFC6865921.1"/>
    </source>
</evidence>
<dbReference type="RefSeq" id="WP_345402573.1">
    <property type="nucleotide sequence ID" value="NZ_BAABLA010000111.1"/>
</dbReference>
<protein>
    <submittedName>
        <fullName evidence="1">Dodecin</fullName>
    </submittedName>
</protein>
<keyword evidence="2" id="KW-1185">Reference proteome</keyword>
<reference evidence="2" key="1">
    <citation type="journal article" date="2019" name="Int. J. Syst. Evol. Microbiol.">
        <title>The Global Catalogue of Microorganisms (GCM) 10K type strain sequencing project: providing services to taxonomists for standard genome sequencing and annotation.</title>
        <authorList>
            <consortium name="The Broad Institute Genomics Platform"/>
            <consortium name="The Broad Institute Genome Sequencing Center for Infectious Disease"/>
            <person name="Wu L."/>
            <person name="Ma J."/>
        </authorList>
    </citation>
    <scope>NUCLEOTIDE SEQUENCE [LARGE SCALE GENOMIC DNA]</scope>
    <source>
        <strain evidence="2">KCTC 32255</strain>
    </source>
</reference>
<proteinExistence type="predicted"/>
<comment type="caution">
    <text evidence="1">The sequence shown here is derived from an EMBL/GenBank/DDBJ whole genome shotgun (WGS) entry which is preliminary data.</text>
</comment>
<dbReference type="InterPro" id="IPR050049">
    <property type="entry name" value="Dodecin_bact"/>
</dbReference>
<dbReference type="PANTHER" id="PTHR39324">
    <property type="entry name" value="CALCIUM DODECIN"/>
    <property type="match status" value="1"/>
</dbReference>
<evidence type="ECO:0000313" key="2">
    <source>
        <dbReference type="Proteomes" id="UP001596337"/>
    </source>
</evidence>
<dbReference type="NCBIfam" id="NF043052">
    <property type="entry name" value="DodecBact"/>
    <property type="match status" value="1"/>
</dbReference>
<dbReference type="PANTHER" id="PTHR39324:SF1">
    <property type="entry name" value="CALCIUM DODECIN"/>
    <property type="match status" value="1"/>
</dbReference>
<dbReference type="SUPFAM" id="SSF89807">
    <property type="entry name" value="Dodecin-like"/>
    <property type="match status" value="1"/>
</dbReference>
<dbReference type="Gene3D" id="3.30.1660.10">
    <property type="entry name" value="Flavin-binding protein dodecin"/>
    <property type="match status" value="1"/>
</dbReference>